<keyword evidence="2" id="KW-1185">Reference proteome</keyword>
<reference evidence="2" key="1">
    <citation type="submission" date="2018-11" db="EMBL/GenBank/DDBJ databases">
        <title>Chitinophaga lutea sp.nov., isolate from arsenic contaminated soil.</title>
        <authorList>
            <person name="Zong Y."/>
        </authorList>
    </citation>
    <scope>NUCLEOTIDE SEQUENCE [LARGE SCALE GENOMIC DNA]</scope>
    <source>
        <strain evidence="2">YLT18</strain>
    </source>
</reference>
<dbReference type="RefSeq" id="WP_123864563.1">
    <property type="nucleotide sequence ID" value="NZ_QXZY01000003.1"/>
</dbReference>
<accession>A0A3N4MR15</accession>
<evidence type="ECO:0000313" key="2">
    <source>
        <dbReference type="Proteomes" id="UP000279089"/>
    </source>
</evidence>
<dbReference type="AlphaFoldDB" id="A0A3N4MR15"/>
<protein>
    <submittedName>
        <fullName evidence="1">Uncharacterized protein</fullName>
    </submittedName>
</protein>
<dbReference type="Proteomes" id="UP000279089">
    <property type="component" value="Unassembled WGS sequence"/>
</dbReference>
<organism evidence="1 2">
    <name type="scientific">Chitinophaga barathri</name>
    <dbReference type="NCBI Taxonomy" id="1647451"/>
    <lineage>
        <taxon>Bacteria</taxon>
        <taxon>Pseudomonadati</taxon>
        <taxon>Bacteroidota</taxon>
        <taxon>Chitinophagia</taxon>
        <taxon>Chitinophagales</taxon>
        <taxon>Chitinophagaceae</taxon>
        <taxon>Chitinophaga</taxon>
    </lineage>
</organism>
<dbReference type="Pfam" id="PF22028">
    <property type="entry name" value="DUF6934"/>
    <property type="match status" value="1"/>
</dbReference>
<gene>
    <name evidence="1" type="ORF">EG028_05135</name>
</gene>
<proteinExistence type="predicted"/>
<dbReference type="EMBL" id="RMBX01000002">
    <property type="protein sequence ID" value="RPD42560.1"/>
    <property type="molecule type" value="Genomic_DNA"/>
</dbReference>
<sequence>MNNNGKIYDTTEVRGKRNIQYFFISKGNVDIIKVIDLSYVETINGEDIYNFGFGDYNITEDEIIDDVSTNNGDVYTVFNTVLSVIPKFFELNVTATLMVQGSDSRSRYKEACRQNCRKKCGERCKDLHRRIGVYRNYVEKNFKVLSKEYVFWGGIEVAGNQIIREFYAPGVDYDIVFVAKKVNLVI</sequence>
<evidence type="ECO:0000313" key="1">
    <source>
        <dbReference type="EMBL" id="RPD42560.1"/>
    </source>
</evidence>
<dbReference type="InterPro" id="IPR053865">
    <property type="entry name" value="DUF6934"/>
</dbReference>
<comment type="caution">
    <text evidence="1">The sequence shown here is derived from an EMBL/GenBank/DDBJ whole genome shotgun (WGS) entry which is preliminary data.</text>
</comment>
<name>A0A3N4MR15_9BACT</name>